<dbReference type="STRING" id="1208324.P73_0018"/>
<dbReference type="InterPro" id="IPR027417">
    <property type="entry name" value="P-loop_NTPase"/>
</dbReference>
<reference evidence="2 3" key="1">
    <citation type="journal article" date="2014" name="Int. J. Syst. Evol. Microbiol.">
        <title>Celeribacter indicus sp. nov., a polycyclic aromatic hydrocarbon-degrading bacterium from deep-sea sediment and reclassification of Huaishuia halophila as Celeribacter halophilus comb. nov.</title>
        <authorList>
            <person name="Lai Q."/>
            <person name="Cao J."/>
            <person name="Yuan J."/>
            <person name="Li F."/>
            <person name="Shao Z."/>
        </authorList>
    </citation>
    <scope>NUCLEOTIDE SEQUENCE [LARGE SCALE GENOMIC DNA]</scope>
    <source>
        <strain evidence="2">P73</strain>
    </source>
</reference>
<dbReference type="PANTHER" id="PTHR46743:SF2">
    <property type="entry name" value="TEICHOIC ACIDS EXPORT ATP-BINDING PROTEIN TAGH"/>
    <property type="match status" value="1"/>
</dbReference>
<evidence type="ECO:0000313" key="3">
    <source>
        <dbReference type="Proteomes" id="UP000031521"/>
    </source>
</evidence>
<dbReference type="InterPro" id="IPR050683">
    <property type="entry name" value="Bact_Polysacc_Export_ATP-bd"/>
</dbReference>
<name>A0A0B5DM46_9RHOB</name>
<dbReference type="Gene3D" id="3.40.50.300">
    <property type="entry name" value="P-loop containing nucleotide triphosphate hydrolases"/>
    <property type="match status" value="1"/>
</dbReference>
<evidence type="ECO:0000313" key="2">
    <source>
        <dbReference type="EMBL" id="AJE44733.1"/>
    </source>
</evidence>
<evidence type="ECO:0000259" key="1">
    <source>
        <dbReference type="Pfam" id="PF00005"/>
    </source>
</evidence>
<organism evidence="2 3">
    <name type="scientific">Celeribacter indicus</name>
    <dbReference type="NCBI Taxonomy" id="1208324"/>
    <lineage>
        <taxon>Bacteria</taxon>
        <taxon>Pseudomonadati</taxon>
        <taxon>Pseudomonadota</taxon>
        <taxon>Alphaproteobacteria</taxon>
        <taxon>Rhodobacterales</taxon>
        <taxon>Roseobacteraceae</taxon>
        <taxon>Celeribacter</taxon>
    </lineage>
</organism>
<protein>
    <submittedName>
        <fullName evidence="2">ABC transporter related protein</fullName>
    </submittedName>
</protein>
<dbReference type="GO" id="GO:0016887">
    <property type="term" value="F:ATP hydrolysis activity"/>
    <property type="evidence" value="ECO:0007669"/>
    <property type="project" value="InterPro"/>
</dbReference>
<dbReference type="InterPro" id="IPR003439">
    <property type="entry name" value="ABC_transporter-like_ATP-bd"/>
</dbReference>
<dbReference type="KEGG" id="cid:P73_0018"/>
<dbReference type="PANTHER" id="PTHR46743">
    <property type="entry name" value="TEICHOIC ACIDS EXPORT ATP-BINDING PROTEIN TAGH"/>
    <property type="match status" value="1"/>
</dbReference>
<accession>A0A0B5DM46</accession>
<feature type="domain" description="ABC transporter" evidence="1">
    <location>
        <begin position="5"/>
        <end position="112"/>
    </location>
</feature>
<dbReference type="EMBL" id="CP004393">
    <property type="protein sequence ID" value="AJE44733.1"/>
    <property type="molecule type" value="Genomic_DNA"/>
</dbReference>
<dbReference type="GO" id="GO:0005524">
    <property type="term" value="F:ATP binding"/>
    <property type="evidence" value="ECO:0007669"/>
    <property type="project" value="InterPro"/>
</dbReference>
<dbReference type="AlphaFoldDB" id="A0A0B5DM46"/>
<dbReference type="RefSeq" id="WP_174446896.1">
    <property type="nucleotide sequence ID" value="NZ_CP004393.1"/>
</dbReference>
<sequence>MTLPKSTLLQMIAGMIPPQSGRIEVTGTVSWPVGFAGSFHPDLTGAQNLRFVARVYGVDTQHLVDFAREVSGLGAHFDAPFRSYSAGMRARLAFAASMGIDFDHYLFDEVTSVGDAAFREKSEAVIRTRLKRSGAILVSHSMGLVRSLCDAAVLLEDGKAMWFNDVARAIRRHQSMLEA</sequence>
<gene>
    <name evidence="2" type="ORF">P73_0018</name>
</gene>
<dbReference type="HOGENOM" id="CLU_000604_1_2_5"/>
<proteinExistence type="predicted"/>
<dbReference type="Proteomes" id="UP000031521">
    <property type="component" value="Chromosome"/>
</dbReference>
<dbReference type="SUPFAM" id="SSF52540">
    <property type="entry name" value="P-loop containing nucleoside triphosphate hydrolases"/>
    <property type="match status" value="1"/>
</dbReference>
<dbReference type="Pfam" id="PF00005">
    <property type="entry name" value="ABC_tran"/>
    <property type="match status" value="1"/>
</dbReference>
<keyword evidence="3" id="KW-1185">Reference proteome</keyword>